<evidence type="ECO:0000256" key="1">
    <source>
        <dbReference type="SAM" id="MobiDB-lite"/>
    </source>
</evidence>
<sequence length="175" mass="18462">MEICEGATCYGDFHSEFTVTEEEEDRGDVGGEEGENDGGACLFSRSEASEDEDSGAHDSTQAESEEIPPLIAPALKGFLCEKTVLAAPTTSATINRSATSFSGNYHGQRKSEEPLAPPPSLSLGSSSGSMPTPFLGFSPSSIDDGAALLNSQRLPLWDPPSVRRRNGGTIFGFKV</sequence>
<evidence type="ECO:0000313" key="3">
    <source>
        <dbReference type="Proteomes" id="UP001141806"/>
    </source>
</evidence>
<organism evidence="2 3">
    <name type="scientific">Protea cynaroides</name>
    <dbReference type="NCBI Taxonomy" id="273540"/>
    <lineage>
        <taxon>Eukaryota</taxon>
        <taxon>Viridiplantae</taxon>
        <taxon>Streptophyta</taxon>
        <taxon>Embryophyta</taxon>
        <taxon>Tracheophyta</taxon>
        <taxon>Spermatophyta</taxon>
        <taxon>Magnoliopsida</taxon>
        <taxon>Proteales</taxon>
        <taxon>Proteaceae</taxon>
        <taxon>Protea</taxon>
    </lineage>
</organism>
<accession>A0A9Q0K3V3</accession>
<feature type="compositionally biased region" description="Polar residues" evidence="1">
    <location>
        <begin position="91"/>
        <end position="105"/>
    </location>
</feature>
<dbReference type="AlphaFoldDB" id="A0A9Q0K3V3"/>
<name>A0A9Q0K3V3_9MAGN</name>
<protein>
    <submittedName>
        <fullName evidence="2">Uncharacterized protein</fullName>
    </submittedName>
</protein>
<keyword evidence="3" id="KW-1185">Reference proteome</keyword>
<dbReference type="Proteomes" id="UP001141806">
    <property type="component" value="Unassembled WGS sequence"/>
</dbReference>
<feature type="compositionally biased region" description="Acidic residues" evidence="1">
    <location>
        <begin position="19"/>
        <end position="36"/>
    </location>
</feature>
<feature type="region of interest" description="Disordered" evidence="1">
    <location>
        <begin position="91"/>
        <end position="137"/>
    </location>
</feature>
<gene>
    <name evidence="2" type="ORF">NE237_021772</name>
</gene>
<feature type="region of interest" description="Disordered" evidence="1">
    <location>
        <begin position="15"/>
        <end position="68"/>
    </location>
</feature>
<proteinExistence type="predicted"/>
<comment type="caution">
    <text evidence="2">The sequence shown here is derived from an EMBL/GenBank/DDBJ whole genome shotgun (WGS) entry which is preliminary data.</text>
</comment>
<dbReference type="EMBL" id="JAMYWD010000009">
    <property type="protein sequence ID" value="KAJ4961862.1"/>
    <property type="molecule type" value="Genomic_DNA"/>
</dbReference>
<reference evidence="2" key="1">
    <citation type="journal article" date="2023" name="Plant J.">
        <title>The genome of the king protea, Protea cynaroides.</title>
        <authorList>
            <person name="Chang J."/>
            <person name="Duong T.A."/>
            <person name="Schoeman C."/>
            <person name="Ma X."/>
            <person name="Roodt D."/>
            <person name="Barker N."/>
            <person name="Li Z."/>
            <person name="Van de Peer Y."/>
            <person name="Mizrachi E."/>
        </authorList>
    </citation>
    <scope>NUCLEOTIDE SEQUENCE</scope>
    <source>
        <tissue evidence="2">Young leaves</tissue>
    </source>
</reference>
<evidence type="ECO:0000313" key="2">
    <source>
        <dbReference type="EMBL" id="KAJ4961862.1"/>
    </source>
</evidence>